<gene>
    <name evidence="2" type="ORF">METZ01_LOCUS203060</name>
</gene>
<feature type="domain" description="MOSC" evidence="1">
    <location>
        <begin position="28"/>
        <end position="161"/>
    </location>
</feature>
<dbReference type="InterPro" id="IPR017938">
    <property type="entry name" value="Riboflavin_synthase-like_b-brl"/>
</dbReference>
<dbReference type="SUPFAM" id="SSF50800">
    <property type="entry name" value="PK beta-barrel domain-like"/>
    <property type="match status" value="1"/>
</dbReference>
<dbReference type="EMBL" id="UINC01044574">
    <property type="protein sequence ID" value="SVB50206.1"/>
    <property type="molecule type" value="Genomic_DNA"/>
</dbReference>
<dbReference type="SUPFAM" id="SSF63380">
    <property type="entry name" value="Riboflavin synthase domain-like"/>
    <property type="match status" value="1"/>
</dbReference>
<dbReference type="InterPro" id="IPR011037">
    <property type="entry name" value="Pyrv_Knase-like_insert_dom_sf"/>
</dbReference>
<dbReference type="AlphaFoldDB" id="A0A382EHE4"/>
<evidence type="ECO:0000313" key="2">
    <source>
        <dbReference type="EMBL" id="SVB50206.1"/>
    </source>
</evidence>
<name>A0A382EHE4_9ZZZZ</name>
<dbReference type="GO" id="GO:0030151">
    <property type="term" value="F:molybdenum ion binding"/>
    <property type="evidence" value="ECO:0007669"/>
    <property type="project" value="InterPro"/>
</dbReference>
<dbReference type="GO" id="GO:0030170">
    <property type="term" value="F:pyridoxal phosphate binding"/>
    <property type="evidence" value="ECO:0007669"/>
    <property type="project" value="InterPro"/>
</dbReference>
<sequence length="284" mass="31827">MRLESVCTGKTRHLDIRGQSVKTAFLKSAVSGPVQVTLDGLQGNEVAVHTDALYAISLQHYQHWAERLDVDVVDWAPGFFAENLRIDGLDETALNVGDVLSVGDEVRLSVSGPRVPCFKLCWQLDQPDTFIREFALSGKSGVYFNVECPGIIKAGDEIKIESKATGTVGLLELSEYVFEKRTIDENILCHILELPGLSETSALLLRNKLYQILDQQRTSGDRWQGWREFNVDHVVEETDEIKSFFLTPTDAKLLAPFRAGQFITVQLPIKNIESAIRVWSLSDY</sequence>
<evidence type="ECO:0000259" key="1">
    <source>
        <dbReference type="PROSITE" id="PS51340"/>
    </source>
</evidence>
<dbReference type="InterPro" id="IPR052353">
    <property type="entry name" value="Benzoxazolinone_Detox_Enz"/>
</dbReference>
<dbReference type="PANTHER" id="PTHR30212:SF2">
    <property type="entry name" value="PROTEIN YIIM"/>
    <property type="match status" value="1"/>
</dbReference>
<protein>
    <recommendedName>
        <fullName evidence="1">MOSC domain-containing protein</fullName>
    </recommendedName>
</protein>
<dbReference type="Gene3D" id="2.40.30.10">
    <property type="entry name" value="Translation factors"/>
    <property type="match status" value="1"/>
</dbReference>
<dbReference type="PROSITE" id="PS51340">
    <property type="entry name" value="MOSC"/>
    <property type="match status" value="1"/>
</dbReference>
<dbReference type="PANTHER" id="PTHR30212">
    <property type="entry name" value="PROTEIN YIIM"/>
    <property type="match status" value="1"/>
</dbReference>
<organism evidence="2">
    <name type="scientific">marine metagenome</name>
    <dbReference type="NCBI Taxonomy" id="408172"/>
    <lineage>
        <taxon>unclassified sequences</taxon>
        <taxon>metagenomes</taxon>
        <taxon>ecological metagenomes</taxon>
    </lineage>
</organism>
<dbReference type="GO" id="GO:0003824">
    <property type="term" value="F:catalytic activity"/>
    <property type="evidence" value="ECO:0007669"/>
    <property type="project" value="InterPro"/>
</dbReference>
<feature type="non-terminal residue" evidence="2">
    <location>
        <position position="1"/>
    </location>
</feature>
<dbReference type="Pfam" id="PF03473">
    <property type="entry name" value="MOSC"/>
    <property type="match status" value="1"/>
</dbReference>
<feature type="non-terminal residue" evidence="2">
    <location>
        <position position="284"/>
    </location>
</feature>
<accession>A0A382EHE4</accession>
<dbReference type="InterPro" id="IPR005302">
    <property type="entry name" value="MoCF_Sase_C"/>
</dbReference>
<proteinExistence type="predicted"/>
<reference evidence="2" key="1">
    <citation type="submission" date="2018-05" db="EMBL/GenBank/DDBJ databases">
        <authorList>
            <person name="Lanie J.A."/>
            <person name="Ng W.-L."/>
            <person name="Kazmierczak K.M."/>
            <person name="Andrzejewski T.M."/>
            <person name="Davidsen T.M."/>
            <person name="Wayne K.J."/>
            <person name="Tettelin H."/>
            <person name="Glass J.I."/>
            <person name="Rusch D."/>
            <person name="Podicherti R."/>
            <person name="Tsui H.-C.T."/>
            <person name="Winkler M.E."/>
        </authorList>
    </citation>
    <scope>NUCLEOTIDE SEQUENCE</scope>
</reference>
<dbReference type="Gene3D" id="2.40.33.20">
    <property type="entry name" value="PK beta-barrel domain-like"/>
    <property type="match status" value="1"/>
</dbReference>